<proteinExistence type="predicted"/>
<dbReference type="AlphaFoldDB" id="A0A6M3JLZ6"/>
<gene>
    <name evidence="1" type="ORF">MM415A03867_0007</name>
</gene>
<organism evidence="1">
    <name type="scientific">viral metagenome</name>
    <dbReference type="NCBI Taxonomy" id="1070528"/>
    <lineage>
        <taxon>unclassified sequences</taxon>
        <taxon>metagenomes</taxon>
        <taxon>organismal metagenomes</taxon>
    </lineage>
</organism>
<protein>
    <submittedName>
        <fullName evidence="1">Uncharacterized protein</fullName>
    </submittedName>
</protein>
<dbReference type="EMBL" id="MT141778">
    <property type="protein sequence ID" value="QJA70268.1"/>
    <property type="molecule type" value="Genomic_DNA"/>
</dbReference>
<reference evidence="1" key="1">
    <citation type="submission" date="2020-03" db="EMBL/GenBank/DDBJ databases">
        <title>The deep terrestrial virosphere.</title>
        <authorList>
            <person name="Holmfeldt K."/>
            <person name="Nilsson E."/>
            <person name="Simone D."/>
            <person name="Lopez-Fernandez M."/>
            <person name="Wu X."/>
            <person name="de Brujin I."/>
            <person name="Lundin D."/>
            <person name="Andersson A."/>
            <person name="Bertilsson S."/>
            <person name="Dopson M."/>
        </authorList>
    </citation>
    <scope>NUCLEOTIDE SEQUENCE</scope>
    <source>
        <strain evidence="1">MM415A03867</strain>
    </source>
</reference>
<name>A0A6M3JLZ6_9ZZZZ</name>
<sequence>MFQYPTYHLDKAKTEIEHIVNTLVRIQEDVEYNKLTANKQYLALVNSALHVESEIKRVLNNLAAIELKKAT</sequence>
<evidence type="ECO:0000313" key="1">
    <source>
        <dbReference type="EMBL" id="QJA70268.1"/>
    </source>
</evidence>
<accession>A0A6M3JLZ6</accession>